<dbReference type="OrthoDB" id="2367075at2759"/>
<feature type="region of interest" description="Disordered" evidence="1">
    <location>
        <begin position="200"/>
        <end position="246"/>
    </location>
</feature>
<dbReference type="Proteomes" id="UP000054549">
    <property type="component" value="Unassembled WGS sequence"/>
</dbReference>
<feature type="compositionally biased region" description="Polar residues" evidence="1">
    <location>
        <begin position="229"/>
        <end position="239"/>
    </location>
</feature>
<evidence type="ECO:0000313" key="3">
    <source>
        <dbReference type="Proteomes" id="UP000054549"/>
    </source>
</evidence>
<feature type="region of interest" description="Disordered" evidence="1">
    <location>
        <begin position="268"/>
        <end position="306"/>
    </location>
</feature>
<dbReference type="EMBL" id="KN818298">
    <property type="protein sequence ID" value="KIL60488.1"/>
    <property type="molecule type" value="Genomic_DNA"/>
</dbReference>
<proteinExistence type="predicted"/>
<name>A0A0C2WVX9_AMAMK</name>
<keyword evidence="3" id="KW-1185">Reference proteome</keyword>
<evidence type="ECO:0008006" key="4">
    <source>
        <dbReference type="Google" id="ProtNLM"/>
    </source>
</evidence>
<dbReference type="HOGENOM" id="CLU_029620_1_0_1"/>
<dbReference type="InParanoid" id="A0A0C2WVX9"/>
<feature type="compositionally biased region" description="Basic and acidic residues" evidence="1">
    <location>
        <begin position="200"/>
        <end position="215"/>
    </location>
</feature>
<dbReference type="STRING" id="946122.A0A0C2WVX9"/>
<accession>A0A0C2WVX9</accession>
<dbReference type="AlphaFoldDB" id="A0A0C2WVX9"/>
<dbReference type="Gene3D" id="1.25.40.180">
    <property type="match status" value="1"/>
</dbReference>
<evidence type="ECO:0000313" key="2">
    <source>
        <dbReference type="EMBL" id="KIL60488.1"/>
    </source>
</evidence>
<sequence length="405" mass="45078">MTSPQIVPSWRCHGRFYFSDGSLHLLVEDSLYCVHRSLFEIHANKSPVSGIDVSFGDPYTLKDVKQVDFDRFLACLYPHTLLVEEAKTSEEWTSILELASKWGFEGLRSRAISELKQTLNTPVDMVAFGRQYDIPDILLPGYAILCQSNVPLTYEEGLHLGMKDVVDIYRIRHELHGSDITVVSFEEATTKVKAFISNEGRKDDAETGTAEQRDADVDDGQASVWTDVGSVSSSRAPSTENDREPEAAVLMAETSLPLSEAATTVGAERLGGPVSQHRSPDASSTSDASDSQGGDTQLTFEDIPNMRGSTRGLMEKSLDVLTMKNFDVVSVKFLQWVNANDNQIIYHVARLIFEKAVKNHWQTDICIHLCKEIVKKVSGKKIRDTIDNQGITVHGHRWRPVVPVP</sequence>
<organism evidence="2 3">
    <name type="scientific">Amanita muscaria (strain Koide BX008)</name>
    <dbReference type="NCBI Taxonomy" id="946122"/>
    <lineage>
        <taxon>Eukaryota</taxon>
        <taxon>Fungi</taxon>
        <taxon>Dikarya</taxon>
        <taxon>Basidiomycota</taxon>
        <taxon>Agaricomycotina</taxon>
        <taxon>Agaricomycetes</taxon>
        <taxon>Agaricomycetidae</taxon>
        <taxon>Agaricales</taxon>
        <taxon>Pluteineae</taxon>
        <taxon>Amanitaceae</taxon>
        <taxon>Amanita</taxon>
    </lineage>
</organism>
<reference evidence="2 3" key="1">
    <citation type="submission" date="2014-04" db="EMBL/GenBank/DDBJ databases">
        <title>Evolutionary Origins and Diversification of the Mycorrhizal Mutualists.</title>
        <authorList>
            <consortium name="DOE Joint Genome Institute"/>
            <consortium name="Mycorrhizal Genomics Consortium"/>
            <person name="Kohler A."/>
            <person name="Kuo A."/>
            <person name="Nagy L.G."/>
            <person name="Floudas D."/>
            <person name="Copeland A."/>
            <person name="Barry K.W."/>
            <person name="Cichocki N."/>
            <person name="Veneault-Fourrey C."/>
            <person name="LaButti K."/>
            <person name="Lindquist E.A."/>
            <person name="Lipzen A."/>
            <person name="Lundell T."/>
            <person name="Morin E."/>
            <person name="Murat C."/>
            <person name="Riley R."/>
            <person name="Ohm R."/>
            <person name="Sun H."/>
            <person name="Tunlid A."/>
            <person name="Henrissat B."/>
            <person name="Grigoriev I.V."/>
            <person name="Hibbett D.S."/>
            <person name="Martin F."/>
        </authorList>
    </citation>
    <scope>NUCLEOTIDE SEQUENCE [LARGE SCALE GENOMIC DNA]</scope>
    <source>
        <strain evidence="2 3">Koide BX008</strain>
    </source>
</reference>
<evidence type="ECO:0000256" key="1">
    <source>
        <dbReference type="SAM" id="MobiDB-lite"/>
    </source>
</evidence>
<protein>
    <recommendedName>
        <fullName evidence="4">BTB domain-containing protein</fullName>
    </recommendedName>
</protein>
<feature type="compositionally biased region" description="Low complexity" evidence="1">
    <location>
        <begin position="281"/>
        <end position="297"/>
    </location>
</feature>
<gene>
    <name evidence="2" type="ORF">M378DRAFT_918775</name>
</gene>